<evidence type="ECO:0000256" key="3">
    <source>
        <dbReference type="ARBA" id="ARBA00011291"/>
    </source>
</evidence>
<evidence type="ECO:0000256" key="11">
    <source>
        <dbReference type="ARBA" id="ARBA00023136"/>
    </source>
</evidence>
<keyword evidence="11 13" id="KW-0472">Membrane</keyword>
<comment type="similarity">
    <text evidence="2 12">Belongs to the ATPase protein 8 family.</text>
</comment>
<accession>H6W8L2</accession>
<evidence type="ECO:0000256" key="13">
    <source>
        <dbReference type="SAM" id="Phobius"/>
    </source>
</evidence>
<evidence type="ECO:0000256" key="9">
    <source>
        <dbReference type="ARBA" id="ARBA00023065"/>
    </source>
</evidence>
<keyword evidence="4 12" id="KW-0813">Transport</keyword>
<name>H6W8L2_9COLE</name>
<evidence type="ECO:0000256" key="8">
    <source>
        <dbReference type="ARBA" id="ARBA00022989"/>
    </source>
</evidence>
<dbReference type="GO" id="GO:0031966">
    <property type="term" value="C:mitochondrial membrane"/>
    <property type="evidence" value="ECO:0007669"/>
    <property type="project" value="UniProtKB-SubCell"/>
</dbReference>
<evidence type="ECO:0000256" key="1">
    <source>
        <dbReference type="ARBA" id="ARBA00004304"/>
    </source>
</evidence>
<dbReference type="GO" id="GO:0045259">
    <property type="term" value="C:proton-transporting ATP synthase complex"/>
    <property type="evidence" value="ECO:0007669"/>
    <property type="project" value="UniProtKB-KW"/>
</dbReference>
<keyword evidence="9 12" id="KW-0406">Ion transport</keyword>
<evidence type="ECO:0000256" key="5">
    <source>
        <dbReference type="ARBA" id="ARBA00022547"/>
    </source>
</evidence>
<proteinExistence type="inferred from homology"/>
<sequence>MPQMKPLNWLILFFYFSLVFIFLNSINYFNILYKNNKIFKTHKNINIKAWMW</sequence>
<evidence type="ECO:0000256" key="4">
    <source>
        <dbReference type="ARBA" id="ARBA00022448"/>
    </source>
</evidence>
<keyword evidence="10 12" id="KW-0496">Mitochondrion</keyword>
<evidence type="ECO:0000256" key="10">
    <source>
        <dbReference type="ARBA" id="ARBA00023128"/>
    </source>
</evidence>
<keyword evidence="6 12" id="KW-0812">Transmembrane</keyword>
<evidence type="ECO:0000256" key="2">
    <source>
        <dbReference type="ARBA" id="ARBA00008892"/>
    </source>
</evidence>
<geneLocation type="mitochondrion" evidence="14"/>
<evidence type="ECO:0000256" key="12">
    <source>
        <dbReference type="RuleBase" id="RU003661"/>
    </source>
</evidence>
<dbReference type="GO" id="GO:0015078">
    <property type="term" value="F:proton transmembrane transporter activity"/>
    <property type="evidence" value="ECO:0007669"/>
    <property type="project" value="InterPro"/>
</dbReference>
<dbReference type="GO" id="GO:0015986">
    <property type="term" value="P:proton motive force-driven ATP synthesis"/>
    <property type="evidence" value="ECO:0007669"/>
    <property type="project" value="InterPro"/>
</dbReference>
<evidence type="ECO:0000256" key="7">
    <source>
        <dbReference type="ARBA" id="ARBA00022781"/>
    </source>
</evidence>
<keyword evidence="5 12" id="KW-0138">CF(0)</keyword>
<comment type="subcellular location">
    <subcellularLocation>
        <location evidence="1 12">Mitochondrion membrane</location>
        <topology evidence="1 12">Single-pass membrane protein</topology>
    </subcellularLocation>
</comment>
<protein>
    <recommendedName>
        <fullName evidence="12">ATP synthase complex subunit 8</fullName>
    </recommendedName>
</protein>
<reference evidence="14" key="2">
    <citation type="journal article" date="2012" name="Mol. Phylogenet. Evol.">
        <title>Phylogenetically informative rearrangements in mitochondrial genomes of Coleoptera, and monophyly of aquatic elateriform beetles (Dryopoidea).</title>
        <authorList>
            <person name="Timmermans M.J."/>
            <person name="Vogler A.P."/>
        </authorList>
    </citation>
    <scope>NUCLEOTIDE SEQUENCE</scope>
</reference>
<keyword evidence="7 12" id="KW-0375">Hydrogen ion transport</keyword>
<dbReference type="Pfam" id="PF00895">
    <property type="entry name" value="ATP-synt_8"/>
    <property type="match status" value="1"/>
</dbReference>
<evidence type="ECO:0000256" key="6">
    <source>
        <dbReference type="ARBA" id="ARBA00022692"/>
    </source>
</evidence>
<feature type="transmembrane region" description="Helical" evidence="13">
    <location>
        <begin position="12"/>
        <end position="33"/>
    </location>
</feature>
<comment type="subunit">
    <text evidence="3">F-type ATPases have 2 components, CF(1) - the catalytic core - and CF(0) - the membrane proton channel.</text>
</comment>
<reference evidence="14" key="1">
    <citation type="submission" date="2011-11" db="EMBL/GenBank/DDBJ databases">
        <authorList>
            <person name="Timmermans M.J.T.N."/>
            <person name="Vogler A.P."/>
        </authorList>
    </citation>
    <scope>NUCLEOTIDE SEQUENCE</scope>
</reference>
<gene>
    <name evidence="14" type="primary">ATP8</name>
</gene>
<evidence type="ECO:0000313" key="14">
    <source>
        <dbReference type="EMBL" id="AEZ55664.1"/>
    </source>
</evidence>
<dbReference type="EMBL" id="JQ034419">
    <property type="protein sequence ID" value="AEZ55664.1"/>
    <property type="molecule type" value="Genomic_DNA"/>
</dbReference>
<keyword evidence="8 13" id="KW-1133">Transmembrane helix</keyword>
<dbReference type="InterPro" id="IPR001421">
    <property type="entry name" value="ATP8_metazoa"/>
</dbReference>
<organism evidence="14">
    <name type="scientific">Byrrhus sp. MJTNT-2012</name>
    <dbReference type="NCBI Taxonomy" id="1131599"/>
    <lineage>
        <taxon>Eukaryota</taxon>
        <taxon>Metazoa</taxon>
        <taxon>Ecdysozoa</taxon>
        <taxon>Arthropoda</taxon>
        <taxon>Hexapoda</taxon>
        <taxon>Insecta</taxon>
        <taxon>Pterygota</taxon>
        <taxon>Neoptera</taxon>
        <taxon>Endopterygota</taxon>
        <taxon>Coleoptera</taxon>
        <taxon>Polyphaga</taxon>
        <taxon>Elateriformia</taxon>
        <taxon>Byrrhoidea</taxon>
        <taxon>Byrrhidae</taxon>
        <taxon>Byrrhus</taxon>
    </lineage>
</organism>
<dbReference type="AlphaFoldDB" id="H6W8L2"/>